<dbReference type="InterPro" id="IPR004576">
    <property type="entry name" value="Mfd"/>
</dbReference>
<dbReference type="InterPro" id="IPR003711">
    <property type="entry name" value="CarD-like/TRCF_RID"/>
</dbReference>
<dbReference type="SMART" id="SM01058">
    <property type="entry name" value="CarD_TRCF"/>
    <property type="match status" value="1"/>
</dbReference>
<dbReference type="Gene3D" id="3.40.50.300">
    <property type="entry name" value="P-loop containing nucleotide triphosphate hydrolases"/>
    <property type="match status" value="2"/>
</dbReference>
<keyword evidence="1 9" id="KW-0963">Cytoplasm</keyword>
<comment type="similarity">
    <text evidence="9">In the N-terminal section; belongs to the UvrB family.</text>
</comment>
<evidence type="ECO:0000259" key="10">
    <source>
        <dbReference type="PROSITE" id="PS51192"/>
    </source>
</evidence>
<gene>
    <name evidence="9 12" type="primary">mfd</name>
    <name evidence="12" type="ORF">IBJ83_01400</name>
</gene>
<dbReference type="Proteomes" id="UP000823123">
    <property type="component" value="Unassembled WGS sequence"/>
</dbReference>
<dbReference type="Pfam" id="PF03461">
    <property type="entry name" value="TRCF"/>
    <property type="match status" value="1"/>
</dbReference>
<dbReference type="HAMAP" id="MF_00969">
    <property type="entry name" value="TRCF"/>
    <property type="match status" value="1"/>
</dbReference>
<keyword evidence="4 9" id="KW-0378">Hydrolase</keyword>
<dbReference type="PANTHER" id="PTHR47964">
    <property type="entry name" value="ATP-DEPENDENT DNA HELICASE HOMOLOG RECG, CHLOROPLASTIC"/>
    <property type="match status" value="1"/>
</dbReference>
<keyword evidence="8 9" id="KW-0234">DNA repair</keyword>
<dbReference type="SMART" id="SM00982">
    <property type="entry name" value="TRCF"/>
    <property type="match status" value="1"/>
</dbReference>
<reference evidence="12 13" key="1">
    <citation type="submission" date="2020-09" db="EMBL/GenBank/DDBJ databases">
        <title>Parvimonas S3374 sp. nov.</title>
        <authorList>
            <person name="Buhl M."/>
        </authorList>
    </citation>
    <scope>NUCLEOTIDE SEQUENCE [LARGE SCALE GENOMIC DNA]</scope>
    <source>
        <strain evidence="12 13">S3374</strain>
    </source>
</reference>
<dbReference type="InterPro" id="IPR005118">
    <property type="entry name" value="TRCF_C"/>
</dbReference>
<keyword evidence="6 9" id="KW-0067">ATP-binding</keyword>
<evidence type="ECO:0000256" key="4">
    <source>
        <dbReference type="ARBA" id="ARBA00022801"/>
    </source>
</evidence>
<protein>
    <recommendedName>
        <fullName evidence="9">Transcription-repair-coupling factor</fullName>
        <shortName evidence="9">TRCF</shortName>
        <ecNumber evidence="9">3.6.4.-</ecNumber>
    </recommendedName>
</protein>
<evidence type="ECO:0000256" key="1">
    <source>
        <dbReference type="ARBA" id="ARBA00022490"/>
    </source>
</evidence>
<organism evidence="12 13">
    <name type="scientific">Parvimonas parva</name>
    <dbReference type="NCBI Taxonomy" id="2769485"/>
    <lineage>
        <taxon>Bacteria</taxon>
        <taxon>Bacillati</taxon>
        <taxon>Bacillota</taxon>
        <taxon>Tissierellia</taxon>
        <taxon>Tissierellales</taxon>
        <taxon>Peptoniphilaceae</taxon>
        <taxon>Parvimonas</taxon>
    </lineage>
</organism>
<proteinExistence type="inferred from homology"/>
<dbReference type="PROSITE" id="PS51192">
    <property type="entry name" value="HELICASE_ATP_BIND_1"/>
    <property type="match status" value="1"/>
</dbReference>
<evidence type="ECO:0000256" key="7">
    <source>
        <dbReference type="ARBA" id="ARBA00023125"/>
    </source>
</evidence>
<dbReference type="InterPro" id="IPR037235">
    <property type="entry name" value="TRCF-like_C_D7"/>
</dbReference>
<evidence type="ECO:0000256" key="5">
    <source>
        <dbReference type="ARBA" id="ARBA00022806"/>
    </source>
</evidence>
<dbReference type="SUPFAM" id="SSF52540">
    <property type="entry name" value="P-loop containing nucleoside triphosphate hydrolases"/>
    <property type="match status" value="4"/>
</dbReference>
<keyword evidence="2 9" id="KW-0547">Nucleotide-binding</keyword>
<evidence type="ECO:0000313" key="12">
    <source>
        <dbReference type="EMBL" id="MBK1467973.1"/>
    </source>
</evidence>
<feature type="domain" description="Helicase ATP-binding" evidence="10">
    <location>
        <begin position="641"/>
        <end position="802"/>
    </location>
</feature>
<keyword evidence="7 9" id="KW-0238">DNA-binding</keyword>
<dbReference type="Pfam" id="PF00270">
    <property type="entry name" value="DEAD"/>
    <property type="match status" value="1"/>
</dbReference>
<dbReference type="Gene3D" id="3.40.50.11180">
    <property type="match status" value="1"/>
</dbReference>
<name>A0ABS1C7Q1_9FIRM</name>
<feature type="domain" description="Helicase C-terminal" evidence="11">
    <location>
        <begin position="823"/>
        <end position="977"/>
    </location>
</feature>
<sequence>MNFLIDFLKNNESYLEMVSNLKSNNVPIYCNGLIKESLSHVIYSIFSDFSDKNLVLLVETENRANELCDELKNLIGDKVVVYPNFDIRFHNINSLETNLENNRIEIMNRLISKEKFIMITTSSALSKKISTPKFFKSHYINIDEDSEIDFEELTEKLIKMHYDRVDFVEAKGQFSIRGSILDIYPVNFKNPIRIELFGDEVDSIRSFDINSQRSIEKLNKIEIIPAKEMVLSKADVENILNGLKKDIEKLQKLKLFGKDVEKSTEKFYRIYDDLKTNYHISNMDLISPYIKKGSFSTILDYLEKDSIICTEDILKIYDRNLEIENLFHENVMFSIENAEILDSHKDILIPFDSILRRIKEFSVVNFTQLLKRTKIINAKSIINLKTIEIEMFNRRFDVLFQSLKYKLQRGYKIVIFAGSVEKANNLKEMLFSENINSTVFDGLDFELKSSILGISTINLESGFEYPDQKILFLTHKEIYGTVKKTYKKSNKKKKENLLSYTDLNVGDFVVHENHGIGEYRGIEQIEVDGIVKDHILILYKANDKLYIPTDQMNLIQKYIGKDGYKPKLNKLGSNDWVKTKTRAKKVLDEIALDLVQLYAKRDKLRGFSFSEDTTWQKEFEDSFIYEETYSQLRAIDEIKKDMESFKPMDRLLCGDVGYGKTEVALRSAFKAMMDDKQVAFLVPTTILAQQHYNTAVERIGNFPVEVEMLSRFRTPARQKEILKDLKSGKINLLIGTHKLLSKNLEFKDLGLLIIDEEQRFGVKHKEALKKIKENIDVLSLSATPIPRTMQMSLVGIRDMSILDDAPEERVTIATFVLEYNDSVIREAIYKEINRGGQVYFVYNRIKDMDKMYVELSKLVPDARIAMAHSKLSNKELEDIMYDFQEGEYDILLCTTIIETGMDIKNCNTMIIYDADKMGLSQLYQLKGRIGRSKRRAYAYFTYDKDKVLTEISEKRLMAIRDFSEFGSGFKIAMRDLELRGAGNILGECQSGHIETIGYEMYVRMLEESIKTVKGETLQIKSQTTIELSVDAYIPSSYISDSGQKIDMYKKIASITSRDDFDEIYDELTDRFGDVPKSVLNVMNVSYLKIISTDLDFIKVIEREKSVVFKFNKSNRDILSIIGKLPDNLFRKIEFNINETAELIFNYDKNKLLESIELVDSLYALKRENS</sequence>
<dbReference type="Pfam" id="PF02559">
    <property type="entry name" value="CarD_TRCF_RID"/>
    <property type="match status" value="1"/>
</dbReference>
<dbReference type="RefSeq" id="WP_201275050.1">
    <property type="nucleotide sequence ID" value="NZ_JACVDA010000003.1"/>
</dbReference>
<accession>A0ABS1C7Q1</accession>
<keyword evidence="5" id="KW-0347">Helicase</keyword>
<dbReference type="CDD" id="cd17991">
    <property type="entry name" value="DEXHc_TRCF"/>
    <property type="match status" value="1"/>
</dbReference>
<dbReference type="PROSITE" id="PS51194">
    <property type="entry name" value="HELICASE_CTER"/>
    <property type="match status" value="1"/>
</dbReference>
<dbReference type="InterPro" id="IPR001650">
    <property type="entry name" value="Helicase_C-like"/>
</dbReference>
<evidence type="ECO:0000256" key="8">
    <source>
        <dbReference type="ARBA" id="ARBA00023204"/>
    </source>
</evidence>
<dbReference type="Gene3D" id="3.30.2060.10">
    <property type="entry name" value="Penicillin-binding protein 1b domain"/>
    <property type="match status" value="1"/>
</dbReference>
<evidence type="ECO:0000259" key="11">
    <source>
        <dbReference type="PROSITE" id="PS51194"/>
    </source>
</evidence>
<evidence type="ECO:0000256" key="9">
    <source>
        <dbReference type="HAMAP-Rule" id="MF_00969"/>
    </source>
</evidence>
<dbReference type="Pfam" id="PF17757">
    <property type="entry name" value="UvrB_inter"/>
    <property type="match status" value="1"/>
</dbReference>
<dbReference type="InterPro" id="IPR036101">
    <property type="entry name" value="CarD-like/TRCF_RID_sf"/>
</dbReference>
<dbReference type="EC" id="3.6.4.-" evidence="9"/>
<evidence type="ECO:0000313" key="13">
    <source>
        <dbReference type="Proteomes" id="UP000823123"/>
    </source>
</evidence>
<dbReference type="Pfam" id="PF00271">
    <property type="entry name" value="Helicase_C"/>
    <property type="match status" value="1"/>
</dbReference>
<dbReference type="InterPro" id="IPR047112">
    <property type="entry name" value="RecG/Mfd"/>
</dbReference>
<dbReference type="SMART" id="SM00490">
    <property type="entry name" value="HELICc"/>
    <property type="match status" value="1"/>
</dbReference>
<evidence type="ECO:0000256" key="3">
    <source>
        <dbReference type="ARBA" id="ARBA00022763"/>
    </source>
</evidence>
<dbReference type="SUPFAM" id="SSF141259">
    <property type="entry name" value="CarD-like"/>
    <property type="match status" value="1"/>
</dbReference>
<evidence type="ECO:0000256" key="6">
    <source>
        <dbReference type="ARBA" id="ARBA00022840"/>
    </source>
</evidence>
<dbReference type="Gene3D" id="3.90.1150.50">
    <property type="entry name" value="Transcription-repair-coupling factor, D7 domain"/>
    <property type="match status" value="1"/>
</dbReference>
<dbReference type="SUPFAM" id="SSF143517">
    <property type="entry name" value="TRCF domain-like"/>
    <property type="match status" value="1"/>
</dbReference>
<dbReference type="EMBL" id="JACVDA010000003">
    <property type="protein sequence ID" value="MBK1467973.1"/>
    <property type="molecule type" value="Genomic_DNA"/>
</dbReference>
<dbReference type="PANTHER" id="PTHR47964:SF1">
    <property type="entry name" value="ATP-DEPENDENT DNA HELICASE HOMOLOG RECG, CHLOROPLASTIC"/>
    <property type="match status" value="1"/>
</dbReference>
<dbReference type="InterPro" id="IPR011545">
    <property type="entry name" value="DEAD/DEAH_box_helicase_dom"/>
</dbReference>
<comment type="similarity">
    <text evidence="9">In the C-terminal section; belongs to the helicase family. RecG subfamily.</text>
</comment>
<dbReference type="InterPro" id="IPR027417">
    <property type="entry name" value="P-loop_NTPase"/>
</dbReference>
<dbReference type="NCBIfam" id="TIGR00580">
    <property type="entry name" value="mfd"/>
    <property type="match status" value="1"/>
</dbReference>
<evidence type="ECO:0000256" key="2">
    <source>
        <dbReference type="ARBA" id="ARBA00022741"/>
    </source>
</evidence>
<comment type="subcellular location">
    <subcellularLocation>
        <location evidence="9">Cytoplasm</location>
    </subcellularLocation>
</comment>
<keyword evidence="13" id="KW-1185">Reference proteome</keyword>
<dbReference type="Gene3D" id="2.40.10.170">
    <property type="match status" value="1"/>
</dbReference>
<comment type="function">
    <text evidence="9">Couples transcription and DNA repair by recognizing RNA polymerase (RNAP) stalled at DNA lesions. Mediates ATP-dependent release of RNAP and its truncated transcript from the DNA, and recruitment of nucleotide excision repair machinery to the damaged site.</text>
</comment>
<keyword evidence="3 9" id="KW-0227">DNA damage</keyword>
<comment type="caution">
    <text evidence="12">The sequence shown here is derived from an EMBL/GenBank/DDBJ whole genome shotgun (WGS) entry which is preliminary data.</text>
</comment>
<dbReference type="InterPro" id="IPR014001">
    <property type="entry name" value="Helicase_ATP-bd"/>
</dbReference>
<dbReference type="InterPro" id="IPR041471">
    <property type="entry name" value="UvrB_inter"/>
</dbReference>
<dbReference type="SMART" id="SM00487">
    <property type="entry name" value="DEXDc"/>
    <property type="match status" value="1"/>
</dbReference>